<evidence type="ECO:0000259" key="2">
    <source>
        <dbReference type="Pfam" id="PF13590"/>
    </source>
</evidence>
<dbReference type="Pfam" id="PF13590">
    <property type="entry name" value="DUF4136"/>
    <property type="match status" value="1"/>
</dbReference>
<dbReference type="Proteomes" id="UP001156873">
    <property type="component" value="Unassembled WGS sequence"/>
</dbReference>
<evidence type="ECO:0000313" key="4">
    <source>
        <dbReference type="Proteomes" id="UP001156873"/>
    </source>
</evidence>
<dbReference type="InterPro" id="IPR025411">
    <property type="entry name" value="DUF4136"/>
</dbReference>
<reference evidence="3 4" key="1">
    <citation type="submission" date="2023-04" db="EMBL/GenBank/DDBJ databases">
        <title>Luteimonas sp. M1R5S59.</title>
        <authorList>
            <person name="Sun J.-Q."/>
        </authorList>
    </citation>
    <scope>NUCLEOTIDE SEQUENCE [LARGE SCALE GENOMIC DNA]</scope>
    <source>
        <strain evidence="3 4">M1R5S59</strain>
    </source>
</reference>
<evidence type="ECO:0000313" key="3">
    <source>
        <dbReference type="EMBL" id="MDH5834125.1"/>
    </source>
</evidence>
<name>A0ABT6JTV8_9GAMM</name>
<feature type="domain" description="DUF4136" evidence="2">
    <location>
        <begin position="57"/>
        <end position="216"/>
    </location>
</feature>
<protein>
    <submittedName>
        <fullName evidence="3">DUF4136 domain-containing protein</fullName>
    </submittedName>
</protein>
<dbReference type="EMBL" id="JARXRO010000015">
    <property type="protein sequence ID" value="MDH5834125.1"/>
    <property type="molecule type" value="Genomic_DNA"/>
</dbReference>
<dbReference type="Gene3D" id="3.30.160.670">
    <property type="match status" value="1"/>
</dbReference>
<keyword evidence="4" id="KW-1185">Reference proteome</keyword>
<comment type="caution">
    <text evidence="3">The sequence shown here is derived from an EMBL/GenBank/DDBJ whole genome shotgun (WGS) entry which is preliminary data.</text>
</comment>
<evidence type="ECO:0000256" key="1">
    <source>
        <dbReference type="SAM" id="SignalP"/>
    </source>
</evidence>
<gene>
    <name evidence="3" type="ORF">QFW81_09330</name>
</gene>
<feature type="signal peptide" evidence="1">
    <location>
        <begin position="1"/>
        <end position="32"/>
    </location>
</feature>
<proteinExistence type="predicted"/>
<keyword evidence="1" id="KW-0732">Signal</keyword>
<feature type="chain" id="PRO_5047020210" evidence="1">
    <location>
        <begin position="33"/>
        <end position="222"/>
    </location>
</feature>
<dbReference type="RefSeq" id="WP_280578471.1">
    <property type="nucleotide sequence ID" value="NZ_JARXRO010000015.1"/>
</dbReference>
<organism evidence="3 4">
    <name type="scientific">Luteimonas kalidii</name>
    <dbReference type="NCBI Taxonomy" id="3042025"/>
    <lineage>
        <taxon>Bacteria</taxon>
        <taxon>Pseudomonadati</taxon>
        <taxon>Pseudomonadota</taxon>
        <taxon>Gammaproteobacteria</taxon>
        <taxon>Lysobacterales</taxon>
        <taxon>Lysobacteraceae</taxon>
        <taxon>Luteimonas</taxon>
    </lineage>
</organism>
<sequence length="222" mass="23607">MDLYRPACPPRRRAVDRLVITIALAIASVACAGTQVSAPDTPQRVTVRHEASAMPGATYAWFPMPRQLAAEHDPRIEDPQLRARLQSALERAMQDKGYRKVDDMAGADFLLAWRAGVRDVDQVRATPADPVRGTPMAGVACTGGTCSQLVMVGNAGAPAARVHHHVEVEGGLLVEAIDPATIALLWSAYSRGSVHASDAGDAGLDAIVGETLRRFPASPADR</sequence>
<dbReference type="PROSITE" id="PS51257">
    <property type="entry name" value="PROKAR_LIPOPROTEIN"/>
    <property type="match status" value="1"/>
</dbReference>
<accession>A0ABT6JTV8</accession>